<reference evidence="2 3" key="1">
    <citation type="submission" date="2021-02" db="EMBL/GenBank/DDBJ databases">
        <title>Plant Genome Project.</title>
        <authorList>
            <person name="Zhang R.-G."/>
        </authorList>
    </citation>
    <scope>NUCLEOTIDE SEQUENCE [LARGE SCALE GENOMIC DNA]</scope>
    <source>
        <tissue evidence="2">Leaves</tissue>
    </source>
</reference>
<keyword evidence="1" id="KW-0472">Membrane</keyword>
<sequence>MNFQLLDPCLEGVFWYYTQVKLLLTALIALAIRIGTICGGLRMGAVIDCVFELPSILKLASCSTRNLEFKCSLLLVTNLYESVEGNSQARPRND</sequence>
<protein>
    <submittedName>
        <fullName evidence="2">Uncharacterized protein</fullName>
    </submittedName>
</protein>
<feature type="transmembrane region" description="Helical" evidence="1">
    <location>
        <begin position="14"/>
        <end position="34"/>
    </location>
</feature>
<keyword evidence="3" id="KW-1185">Reference proteome</keyword>
<proteinExistence type="predicted"/>
<accession>A0ABQ8IHF1</accession>
<keyword evidence="1" id="KW-1133">Transmembrane helix</keyword>
<comment type="caution">
    <text evidence="2">The sequence shown here is derived from an EMBL/GenBank/DDBJ whole genome shotgun (WGS) entry which is preliminary data.</text>
</comment>
<evidence type="ECO:0000313" key="2">
    <source>
        <dbReference type="EMBL" id="KAH7576043.1"/>
    </source>
</evidence>
<name>A0ABQ8IHF1_9ROSI</name>
<dbReference type="EMBL" id="JAFEMO010000002">
    <property type="protein sequence ID" value="KAH7576043.1"/>
    <property type="molecule type" value="Genomic_DNA"/>
</dbReference>
<dbReference type="Proteomes" id="UP000827721">
    <property type="component" value="Unassembled WGS sequence"/>
</dbReference>
<organism evidence="2 3">
    <name type="scientific">Xanthoceras sorbifolium</name>
    <dbReference type="NCBI Taxonomy" id="99658"/>
    <lineage>
        <taxon>Eukaryota</taxon>
        <taxon>Viridiplantae</taxon>
        <taxon>Streptophyta</taxon>
        <taxon>Embryophyta</taxon>
        <taxon>Tracheophyta</taxon>
        <taxon>Spermatophyta</taxon>
        <taxon>Magnoliopsida</taxon>
        <taxon>eudicotyledons</taxon>
        <taxon>Gunneridae</taxon>
        <taxon>Pentapetalae</taxon>
        <taxon>rosids</taxon>
        <taxon>malvids</taxon>
        <taxon>Sapindales</taxon>
        <taxon>Sapindaceae</taxon>
        <taxon>Xanthoceroideae</taxon>
        <taxon>Xanthoceras</taxon>
    </lineage>
</organism>
<keyword evidence="1" id="KW-0812">Transmembrane</keyword>
<evidence type="ECO:0000256" key="1">
    <source>
        <dbReference type="SAM" id="Phobius"/>
    </source>
</evidence>
<evidence type="ECO:0000313" key="3">
    <source>
        <dbReference type="Proteomes" id="UP000827721"/>
    </source>
</evidence>
<gene>
    <name evidence="2" type="ORF">JRO89_XS02G0281500</name>
</gene>